<dbReference type="InterPro" id="IPR036676">
    <property type="entry name" value="PurM-like_C_sf"/>
</dbReference>
<dbReference type="AlphaFoldDB" id="A0A7C3RCL9"/>
<evidence type="ECO:0000259" key="17">
    <source>
        <dbReference type="Pfam" id="PF02769"/>
    </source>
</evidence>
<name>A0A7C3RCL9_ARCFL</name>
<accession>A0A7C3RCL9</accession>
<comment type="catalytic activity">
    <reaction evidence="14 15">
        <text>2-formamido-N(1)-(5-O-phospho-beta-D-ribosyl)acetamidine + ATP = 5-amino-1-(5-phospho-beta-D-ribosyl)imidazole + ADP + phosphate + H(+)</text>
        <dbReference type="Rhea" id="RHEA:23032"/>
        <dbReference type="ChEBI" id="CHEBI:15378"/>
        <dbReference type="ChEBI" id="CHEBI:30616"/>
        <dbReference type="ChEBI" id="CHEBI:43474"/>
        <dbReference type="ChEBI" id="CHEBI:137981"/>
        <dbReference type="ChEBI" id="CHEBI:147287"/>
        <dbReference type="ChEBI" id="CHEBI:456216"/>
        <dbReference type="EC" id="6.3.3.1"/>
    </reaction>
</comment>
<dbReference type="Pfam" id="PF02769">
    <property type="entry name" value="AIRS_C"/>
    <property type="match status" value="1"/>
</dbReference>
<dbReference type="GO" id="GO:0006189">
    <property type="term" value="P:'de novo' IMP biosynthetic process"/>
    <property type="evidence" value="ECO:0007669"/>
    <property type="project" value="UniProtKB-UniRule"/>
</dbReference>
<sequence length="329" mass="36050">MPKFDYAKAGVDIRLEEKAIKSLAGVIKFARSGFGKPILTSHYAGVIDCGDFGISITTDGVGSKILVAESIRKFDTIGIDCVAMNVNDLLAIGSEPLAMVDYIATEKPDEWIMAEIAKGLEEGCRIANITLLGGETATLPEIVRGFDLAGTAIGWVRKDRIITGEKIREGDVIFAIPSSGIHSNGLTLARKVLEAAGLSYHEKFGDKTIGEELLTPTRIYMEILDVVRNCEVHGLAHITGGGMLKLKRLKKMKYVIDNPLKPQEIFSFIQKLGEVEEAEMYRTFNMGMGFMIVLPESEVEKLKEICEGRVVGYVEDGEGVYVKDLRIDA</sequence>
<evidence type="ECO:0000256" key="4">
    <source>
        <dbReference type="ARBA" id="ARBA00013047"/>
    </source>
</evidence>
<dbReference type="UniPathway" id="UPA00074">
    <property type="reaction ID" value="UER00129"/>
</dbReference>
<feature type="domain" description="PurM-like C-terminal" evidence="17">
    <location>
        <begin position="168"/>
        <end position="322"/>
    </location>
</feature>
<evidence type="ECO:0000259" key="16">
    <source>
        <dbReference type="Pfam" id="PF00586"/>
    </source>
</evidence>
<feature type="domain" description="PurM-like N-terminal" evidence="16">
    <location>
        <begin position="44"/>
        <end position="156"/>
    </location>
</feature>
<dbReference type="FunFam" id="3.90.650.10:FF:000011">
    <property type="entry name" value="Phosphoribosylformylglycinamidine cyclo-ligase"/>
    <property type="match status" value="1"/>
</dbReference>
<evidence type="ECO:0000313" key="18">
    <source>
        <dbReference type="EMBL" id="HFW31628.1"/>
    </source>
</evidence>
<dbReference type="NCBIfam" id="TIGR00878">
    <property type="entry name" value="purM"/>
    <property type="match status" value="1"/>
</dbReference>
<evidence type="ECO:0000256" key="2">
    <source>
        <dbReference type="ARBA" id="ARBA00004686"/>
    </source>
</evidence>
<reference evidence="18" key="1">
    <citation type="journal article" date="2020" name="mSystems">
        <title>Genome- and Community-Level Interaction Insights into Carbon Utilization and Element Cycling Functions of Hydrothermarchaeota in Hydrothermal Sediment.</title>
        <authorList>
            <person name="Zhou Z."/>
            <person name="Liu Y."/>
            <person name="Xu W."/>
            <person name="Pan J."/>
            <person name="Luo Z.H."/>
            <person name="Li M."/>
        </authorList>
    </citation>
    <scope>NUCLEOTIDE SEQUENCE [LARGE SCALE GENOMIC DNA]</scope>
    <source>
        <strain evidence="18">SpSt-87</strain>
    </source>
</reference>
<evidence type="ECO:0000256" key="5">
    <source>
        <dbReference type="ARBA" id="ARBA00020367"/>
    </source>
</evidence>
<dbReference type="PANTHER" id="PTHR10520:SF12">
    <property type="entry name" value="TRIFUNCTIONAL PURINE BIOSYNTHETIC PROTEIN ADENOSINE-3"/>
    <property type="match status" value="1"/>
</dbReference>
<keyword evidence="7 15" id="KW-0436">Ligase</keyword>
<keyword evidence="9 15" id="KW-0658">Purine biosynthesis</keyword>
<dbReference type="HAMAP" id="MF_00741">
    <property type="entry name" value="AIRS"/>
    <property type="match status" value="1"/>
</dbReference>
<dbReference type="InterPro" id="IPR016188">
    <property type="entry name" value="PurM-like_N"/>
</dbReference>
<dbReference type="SUPFAM" id="SSF56042">
    <property type="entry name" value="PurM C-terminal domain-like"/>
    <property type="match status" value="1"/>
</dbReference>
<keyword evidence="6 15" id="KW-0963">Cytoplasm</keyword>
<dbReference type="PANTHER" id="PTHR10520">
    <property type="entry name" value="TRIFUNCTIONAL PURINE BIOSYNTHETIC PROTEIN ADENOSINE-3-RELATED"/>
    <property type="match status" value="1"/>
</dbReference>
<dbReference type="EC" id="6.3.3.1" evidence="4 15"/>
<evidence type="ECO:0000256" key="12">
    <source>
        <dbReference type="ARBA" id="ARBA00032931"/>
    </source>
</evidence>
<evidence type="ECO:0000256" key="8">
    <source>
        <dbReference type="ARBA" id="ARBA00022741"/>
    </source>
</evidence>
<keyword evidence="8 15" id="KW-0547">Nucleotide-binding</keyword>
<evidence type="ECO:0000256" key="7">
    <source>
        <dbReference type="ARBA" id="ARBA00022598"/>
    </source>
</evidence>
<comment type="subcellular location">
    <subcellularLocation>
        <location evidence="1 15">Cytoplasm</location>
    </subcellularLocation>
</comment>
<evidence type="ECO:0000256" key="3">
    <source>
        <dbReference type="ARBA" id="ARBA00010280"/>
    </source>
</evidence>
<evidence type="ECO:0000256" key="6">
    <source>
        <dbReference type="ARBA" id="ARBA00022490"/>
    </source>
</evidence>
<dbReference type="GO" id="GO:0005524">
    <property type="term" value="F:ATP binding"/>
    <property type="evidence" value="ECO:0007669"/>
    <property type="project" value="UniProtKB-KW"/>
</dbReference>
<dbReference type="InterPro" id="IPR010918">
    <property type="entry name" value="PurM-like_C_dom"/>
</dbReference>
<dbReference type="CDD" id="cd02196">
    <property type="entry name" value="PurM"/>
    <property type="match status" value="1"/>
</dbReference>
<keyword evidence="10 15" id="KW-0067">ATP-binding</keyword>
<comment type="caution">
    <text evidence="18">The sequence shown here is derived from an EMBL/GenBank/DDBJ whole genome shotgun (WGS) entry which is preliminary data.</text>
</comment>
<organism evidence="18">
    <name type="scientific">Archaeoglobus fulgidus</name>
    <dbReference type="NCBI Taxonomy" id="2234"/>
    <lineage>
        <taxon>Archaea</taxon>
        <taxon>Methanobacteriati</taxon>
        <taxon>Methanobacteriota</taxon>
        <taxon>Archaeoglobi</taxon>
        <taxon>Archaeoglobales</taxon>
        <taxon>Archaeoglobaceae</taxon>
        <taxon>Archaeoglobus</taxon>
    </lineage>
</organism>
<dbReference type="SUPFAM" id="SSF55326">
    <property type="entry name" value="PurM N-terminal domain-like"/>
    <property type="match status" value="1"/>
</dbReference>
<dbReference type="FunFam" id="3.30.1330.10:FF:000020">
    <property type="entry name" value="Phosphoribosylformylglycinamidine cyclo-ligase"/>
    <property type="match status" value="1"/>
</dbReference>
<comment type="pathway">
    <text evidence="2 15">Purine metabolism; IMP biosynthesis via de novo pathway; 5-amino-1-(5-phospho-D-ribosyl)imidazole from N(2)-formyl-N(1)-(5-phospho-D-ribosyl)glycinamide: step 2/2.</text>
</comment>
<dbReference type="Gene3D" id="3.30.1330.10">
    <property type="entry name" value="PurM-like, N-terminal domain"/>
    <property type="match status" value="1"/>
</dbReference>
<dbReference type="GO" id="GO:0005829">
    <property type="term" value="C:cytosol"/>
    <property type="evidence" value="ECO:0007669"/>
    <property type="project" value="TreeGrafter"/>
</dbReference>
<dbReference type="GO" id="GO:0046084">
    <property type="term" value="P:adenine biosynthetic process"/>
    <property type="evidence" value="ECO:0007669"/>
    <property type="project" value="TreeGrafter"/>
</dbReference>
<dbReference type="GO" id="GO:0004637">
    <property type="term" value="F:phosphoribosylamine-glycine ligase activity"/>
    <property type="evidence" value="ECO:0007669"/>
    <property type="project" value="TreeGrafter"/>
</dbReference>
<evidence type="ECO:0000256" key="14">
    <source>
        <dbReference type="ARBA" id="ARBA00049057"/>
    </source>
</evidence>
<gene>
    <name evidence="15" type="primary">purM</name>
    <name evidence="18" type="ORF">ENW66_01550</name>
</gene>
<dbReference type="Gene3D" id="3.90.650.10">
    <property type="entry name" value="PurM-like C-terminal domain"/>
    <property type="match status" value="1"/>
</dbReference>
<evidence type="ECO:0000256" key="1">
    <source>
        <dbReference type="ARBA" id="ARBA00004496"/>
    </source>
</evidence>
<protein>
    <recommendedName>
        <fullName evidence="5 15">Phosphoribosylformylglycinamidine cyclo-ligase</fullName>
        <ecNumber evidence="4 15">6.3.3.1</ecNumber>
    </recommendedName>
    <alternativeName>
        <fullName evidence="12 15">AIR synthase</fullName>
    </alternativeName>
    <alternativeName>
        <fullName evidence="13 15">AIRS</fullName>
    </alternativeName>
    <alternativeName>
        <fullName evidence="11 15">Phosphoribosyl-aminoimidazole synthetase</fullName>
    </alternativeName>
</protein>
<evidence type="ECO:0000256" key="15">
    <source>
        <dbReference type="HAMAP-Rule" id="MF_00741"/>
    </source>
</evidence>
<evidence type="ECO:0000256" key="10">
    <source>
        <dbReference type="ARBA" id="ARBA00022840"/>
    </source>
</evidence>
<dbReference type="Pfam" id="PF00586">
    <property type="entry name" value="AIRS"/>
    <property type="match status" value="1"/>
</dbReference>
<dbReference type="EMBL" id="DTLB01000007">
    <property type="protein sequence ID" value="HFW31628.1"/>
    <property type="molecule type" value="Genomic_DNA"/>
</dbReference>
<evidence type="ECO:0000256" key="11">
    <source>
        <dbReference type="ARBA" id="ARBA00031908"/>
    </source>
</evidence>
<evidence type="ECO:0000256" key="13">
    <source>
        <dbReference type="ARBA" id="ARBA00033093"/>
    </source>
</evidence>
<comment type="similarity">
    <text evidence="3 15">Belongs to the AIR synthase family.</text>
</comment>
<dbReference type="GO" id="GO:0004641">
    <property type="term" value="F:phosphoribosylformylglycinamidine cyclo-ligase activity"/>
    <property type="evidence" value="ECO:0007669"/>
    <property type="project" value="UniProtKB-UniRule"/>
</dbReference>
<proteinExistence type="inferred from homology"/>
<dbReference type="InterPro" id="IPR004733">
    <property type="entry name" value="PurM_cligase"/>
</dbReference>
<evidence type="ECO:0000256" key="9">
    <source>
        <dbReference type="ARBA" id="ARBA00022755"/>
    </source>
</evidence>
<dbReference type="InterPro" id="IPR036921">
    <property type="entry name" value="PurM-like_N_sf"/>
</dbReference>